<organism evidence="3 4">
    <name type="scientific">Clostridium omnivorum</name>
    <dbReference type="NCBI Taxonomy" id="1604902"/>
    <lineage>
        <taxon>Bacteria</taxon>
        <taxon>Bacillati</taxon>
        <taxon>Bacillota</taxon>
        <taxon>Clostridia</taxon>
        <taxon>Eubacteriales</taxon>
        <taxon>Clostridiaceae</taxon>
        <taxon>Clostridium</taxon>
    </lineage>
</organism>
<sequence>MNDYALTPLEVAEILKISKNTVYELIKKGELNAYKVGKKIRIDMVDVDEYKNSTKSNIAKRNYISQSNNEIDNSTFIISGQDIMLDILTRHLELNCKGFHAFKSYEGSYNGLYELYQGKVSAATAHLWDGDTGQYNIPYVKRMLPGVQAVIIHLAKRMQGFYVAKGNPKKIKCWEDLIRSDITIINREKGSGTRVLLDEHLRKLGISPSKINGYKSECASHLAIASAVARGEADVGIGNEKSGLQVKNIEFIPIQQESYELIIKKEDCNKPNYQAVLNVINSDEFKTELQGIGGYDITDTGKVAGET</sequence>
<dbReference type="Proteomes" id="UP001208567">
    <property type="component" value="Unassembled WGS sequence"/>
</dbReference>
<dbReference type="PANTHER" id="PTHR38431:SF1">
    <property type="entry name" value="BLL2305 PROTEIN"/>
    <property type="match status" value="1"/>
</dbReference>
<dbReference type="NCBIfam" id="TIGR01764">
    <property type="entry name" value="excise"/>
    <property type="match status" value="1"/>
</dbReference>
<keyword evidence="4" id="KW-1185">Reference proteome</keyword>
<dbReference type="PANTHER" id="PTHR38431">
    <property type="entry name" value="BLL2305 PROTEIN"/>
    <property type="match status" value="1"/>
</dbReference>
<feature type="domain" description="Helix-turn-helix" evidence="2">
    <location>
        <begin position="6"/>
        <end position="53"/>
    </location>
</feature>
<accession>A0ABQ5NBM1</accession>
<comment type="caution">
    <text evidence="3">The sequence shown here is derived from an EMBL/GenBank/DDBJ whole genome shotgun (WGS) entry which is preliminary data.</text>
</comment>
<evidence type="ECO:0000259" key="1">
    <source>
        <dbReference type="Pfam" id="PF12727"/>
    </source>
</evidence>
<dbReference type="Pfam" id="PF12728">
    <property type="entry name" value="HTH_17"/>
    <property type="match status" value="1"/>
</dbReference>
<reference evidence="3 4" key="1">
    <citation type="journal article" date="2024" name="Int. J. Syst. Evol. Microbiol.">
        <title>Clostridium omnivorum sp. nov., isolated from anoxic soil under the treatment of reductive soil disinfestation.</title>
        <authorList>
            <person name="Ueki A."/>
            <person name="Tonouchi A."/>
            <person name="Kaku N."/>
            <person name="Honma S."/>
            <person name="Ueki K."/>
        </authorList>
    </citation>
    <scope>NUCLEOTIDE SEQUENCE [LARGE SCALE GENOMIC DNA]</scope>
    <source>
        <strain evidence="3 4">E14</strain>
    </source>
</reference>
<feature type="domain" description="PBP" evidence="1">
    <location>
        <begin position="91"/>
        <end position="280"/>
    </location>
</feature>
<dbReference type="InterPro" id="IPR041657">
    <property type="entry name" value="HTH_17"/>
</dbReference>
<dbReference type="InterPro" id="IPR024370">
    <property type="entry name" value="PBP_domain"/>
</dbReference>
<dbReference type="SUPFAM" id="SSF53850">
    <property type="entry name" value="Periplasmic binding protein-like II"/>
    <property type="match status" value="1"/>
</dbReference>
<name>A0ABQ5NBM1_9CLOT</name>
<dbReference type="Gene3D" id="3.40.190.10">
    <property type="entry name" value="Periplasmic binding protein-like II"/>
    <property type="match status" value="1"/>
</dbReference>
<dbReference type="EMBL" id="BRXR01000001">
    <property type="protein sequence ID" value="GLC32600.1"/>
    <property type="molecule type" value="Genomic_DNA"/>
</dbReference>
<protein>
    <submittedName>
        <fullName evidence="3">Molybdate-binding protein</fullName>
    </submittedName>
</protein>
<evidence type="ECO:0000259" key="2">
    <source>
        <dbReference type="Pfam" id="PF12728"/>
    </source>
</evidence>
<proteinExistence type="predicted"/>
<evidence type="ECO:0000313" key="3">
    <source>
        <dbReference type="EMBL" id="GLC32600.1"/>
    </source>
</evidence>
<gene>
    <name evidence="3" type="ORF">bsdE14_40100</name>
</gene>
<dbReference type="InterPro" id="IPR010093">
    <property type="entry name" value="SinI_DNA-bd"/>
</dbReference>
<dbReference type="Pfam" id="PF12727">
    <property type="entry name" value="PBP_like"/>
    <property type="match status" value="1"/>
</dbReference>
<evidence type="ECO:0000313" key="4">
    <source>
        <dbReference type="Proteomes" id="UP001208567"/>
    </source>
</evidence>